<dbReference type="Proteomes" id="UP000321514">
    <property type="component" value="Unassembled WGS sequence"/>
</dbReference>
<comment type="caution">
    <text evidence="1">The sequence shown here is derived from an EMBL/GenBank/DDBJ whole genome shotgun (WGS) entry which is preliminary data.</text>
</comment>
<evidence type="ECO:0000313" key="2">
    <source>
        <dbReference type="Proteomes" id="UP000321514"/>
    </source>
</evidence>
<reference evidence="1 2" key="1">
    <citation type="submission" date="2019-07" db="EMBL/GenBank/DDBJ databases">
        <title>Whole genome shotgun sequence of Myxococcus fulvus NBRC 100333.</title>
        <authorList>
            <person name="Hosoyama A."/>
            <person name="Uohara A."/>
            <person name="Ohji S."/>
            <person name="Ichikawa N."/>
        </authorList>
    </citation>
    <scope>NUCLEOTIDE SEQUENCE [LARGE SCALE GENOMIC DNA]</scope>
    <source>
        <strain evidence="1 2">NBRC 100333</strain>
    </source>
</reference>
<name>A0A511SZ55_MYXFU</name>
<dbReference type="STRING" id="1334629.MFUL124B02_38895"/>
<dbReference type="AlphaFoldDB" id="A0A511SZ55"/>
<dbReference type="EMBL" id="BJXR01000018">
    <property type="protein sequence ID" value="GEN06877.1"/>
    <property type="molecule type" value="Genomic_DNA"/>
</dbReference>
<proteinExistence type="predicted"/>
<accession>A0A511SZ55</accession>
<sequence>MGAGGVDRDDAADEAVTVARLVASAHPVGHVSIAIPHSRPLSRAIQCECTSARTLADGAPWGPAVGRSADGAWIEPADALS</sequence>
<evidence type="ECO:0000313" key="1">
    <source>
        <dbReference type="EMBL" id="GEN06877.1"/>
    </source>
</evidence>
<organism evidence="1 2">
    <name type="scientific">Myxococcus fulvus</name>
    <dbReference type="NCBI Taxonomy" id="33"/>
    <lineage>
        <taxon>Bacteria</taxon>
        <taxon>Pseudomonadati</taxon>
        <taxon>Myxococcota</taxon>
        <taxon>Myxococcia</taxon>
        <taxon>Myxococcales</taxon>
        <taxon>Cystobacterineae</taxon>
        <taxon>Myxococcaceae</taxon>
        <taxon>Myxococcus</taxon>
    </lineage>
</organism>
<protein>
    <submittedName>
        <fullName evidence="1">Uncharacterized protein</fullName>
    </submittedName>
</protein>
<gene>
    <name evidence="1" type="ORF">MFU01_19140</name>
</gene>